<evidence type="ECO:0008006" key="4">
    <source>
        <dbReference type="Google" id="ProtNLM"/>
    </source>
</evidence>
<dbReference type="STRING" id="314283.MED297_12377"/>
<sequence length="438" mass="49376">MHNLKWILQPLTAIALGMLFTLNLLLYFFWYLPGYDNLNAATDQLGTSLARSLAFEATTGLYDADRAAISNLLNRYADQTDVLITRVLSEEAGGMALTSRTKNSPQNQGRLYQHPIHFSNALLGYAEVELRESRLGQWRSQALASWILFDMIGLAALAAFIYLRTQHHQKRWQGVSQQLEEQLPNIYAQLDGTPEQQLEQLLSLLSGPINQHGQLIRHLQQNALSDDTERLLEQIEMVSDGDYRDVALVSIQCQNWDSLIRTYPANELQMLWNDYESLMIRVGELYSGILLPDGFSLAFGLREDDSFAFNALCAARVIHLALAEMAERNQRLSPRFGIAVSAGPAFVSKTRKHGIPLPLVTGDAADWLSHLKTQLPVEQILLAEPILQFEDVNQQIEASLLRDITLPDGDRLEVWELDRINDRDDLLAIQARTLIDAA</sequence>
<gene>
    <name evidence="2" type="ORF">MED297_12377</name>
</gene>
<accession>A4BE47</accession>
<evidence type="ECO:0000256" key="1">
    <source>
        <dbReference type="SAM" id="Phobius"/>
    </source>
</evidence>
<name>A4BE47_9GAMM</name>
<feature type="transmembrane region" description="Helical" evidence="1">
    <location>
        <begin position="143"/>
        <end position="163"/>
    </location>
</feature>
<protein>
    <recommendedName>
        <fullName evidence="4">Guanylate cyclase domain-containing protein</fullName>
    </recommendedName>
</protein>
<reference evidence="2 3" key="1">
    <citation type="submission" date="2006-02" db="EMBL/GenBank/DDBJ databases">
        <authorList>
            <person name="Pinhassi J."/>
            <person name="Pedros-Alio C."/>
            <person name="Ferriera S."/>
            <person name="Johnson J."/>
            <person name="Kravitz S."/>
            <person name="Halpern A."/>
            <person name="Remington K."/>
            <person name="Beeson K."/>
            <person name="Tran B."/>
            <person name="Rogers Y.-H."/>
            <person name="Friedman R."/>
            <person name="Venter J.C."/>
        </authorList>
    </citation>
    <scope>NUCLEOTIDE SEQUENCE [LARGE SCALE GENOMIC DNA]</scope>
    <source>
        <strain evidence="2 3">MED297</strain>
    </source>
</reference>
<evidence type="ECO:0000313" key="3">
    <source>
        <dbReference type="Proteomes" id="UP000005953"/>
    </source>
</evidence>
<evidence type="ECO:0000313" key="2">
    <source>
        <dbReference type="EMBL" id="EAR09525.1"/>
    </source>
</evidence>
<dbReference type="Proteomes" id="UP000005953">
    <property type="component" value="Unassembled WGS sequence"/>
</dbReference>
<dbReference type="AlphaFoldDB" id="A4BE47"/>
<organism evidence="2 3">
    <name type="scientific">Reinekea blandensis MED297</name>
    <dbReference type="NCBI Taxonomy" id="314283"/>
    <lineage>
        <taxon>Bacteria</taxon>
        <taxon>Pseudomonadati</taxon>
        <taxon>Pseudomonadota</taxon>
        <taxon>Gammaproteobacteria</taxon>
        <taxon>Oceanospirillales</taxon>
        <taxon>Saccharospirillaceae</taxon>
        <taxon>Reinekea</taxon>
    </lineage>
</organism>
<keyword evidence="1" id="KW-0812">Transmembrane</keyword>
<proteinExistence type="predicted"/>
<dbReference type="HOGENOM" id="CLU_625394_0_0_6"/>
<keyword evidence="1" id="KW-0472">Membrane</keyword>
<dbReference type="EMBL" id="AAOE01000009">
    <property type="protein sequence ID" value="EAR09525.1"/>
    <property type="molecule type" value="Genomic_DNA"/>
</dbReference>
<dbReference type="Gene3D" id="3.30.70.1230">
    <property type="entry name" value="Nucleotide cyclase"/>
    <property type="match status" value="1"/>
</dbReference>
<dbReference type="InterPro" id="IPR029787">
    <property type="entry name" value="Nucleotide_cyclase"/>
</dbReference>
<keyword evidence="1" id="KW-1133">Transmembrane helix</keyword>
<dbReference type="SUPFAM" id="SSF55073">
    <property type="entry name" value="Nucleotide cyclase"/>
    <property type="match status" value="1"/>
</dbReference>
<keyword evidence="3" id="KW-1185">Reference proteome</keyword>
<feature type="transmembrane region" description="Helical" evidence="1">
    <location>
        <begin position="12"/>
        <end position="32"/>
    </location>
</feature>
<comment type="caution">
    <text evidence="2">The sequence shown here is derived from an EMBL/GenBank/DDBJ whole genome shotgun (WGS) entry which is preliminary data.</text>
</comment>